<evidence type="ECO:0000259" key="1">
    <source>
        <dbReference type="Pfam" id="PF13223"/>
    </source>
</evidence>
<comment type="caution">
    <text evidence="2">The sequence shown here is derived from an EMBL/GenBank/DDBJ whole genome shotgun (WGS) entry which is preliminary data.</text>
</comment>
<gene>
    <name evidence="2" type="ORF">CQ13_23185</name>
</gene>
<dbReference type="OrthoDB" id="9808993at2"/>
<accession>A0A0R3N1E5</accession>
<sequence>MTVYVDDVQHKFRHMTMCHMWADTLAELLAMARRIGVQPKWLQQPPKASWVHFDISLGKKDLARKYGAVLTDKFGPVEHLAKLDIASGDLERVKYGQAKLQQVAAARALRSADQ</sequence>
<evidence type="ECO:0000313" key="3">
    <source>
        <dbReference type="Proteomes" id="UP000052023"/>
    </source>
</evidence>
<evidence type="ECO:0000313" key="2">
    <source>
        <dbReference type="EMBL" id="KRR25931.1"/>
    </source>
</evidence>
<dbReference type="Proteomes" id="UP000052023">
    <property type="component" value="Unassembled WGS sequence"/>
</dbReference>
<dbReference type="RefSeq" id="WP_057843816.1">
    <property type="nucleotide sequence ID" value="NZ_LLYA01000135.1"/>
</dbReference>
<dbReference type="Pfam" id="PF13223">
    <property type="entry name" value="DUF4031"/>
    <property type="match status" value="1"/>
</dbReference>
<name>A0A0R3N1E5_9BRAD</name>
<proteinExistence type="predicted"/>
<organism evidence="2 3">
    <name type="scientific">Bradyrhizobium retamae</name>
    <dbReference type="NCBI Taxonomy" id="1300035"/>
    <lineage>
        <taxon>Bacteria</taxon>
        <taxon>Pseudomonadati</taxon>
        <taxon>Pseudomonadota</taxon>
        <taxon>Alphaproteobacteria</taxon>
        <taxon>Hyphomicrobiales</taxon>
        <taxon>Nitrobacteraceae</taxon>
        <taxon>Bradyrhizobium</taxon>
    </lineage>
</organism>
<reference evidence="2 3" key="1">
    <citation type="submission" date="2014-03" db="EMBL/GenBank/DDBJ databases">
        <title>Bradyrhizobium valentinum sp. nov., isolated from effective nodules of Lupinus mariae-josephae, a lupine endemic of basic-lime soils in Eastern Spain.</title>
        <authorList>
            <person name="Duran D."/>
            <person name="Rey L."/>
            <person name="Navarro A."/>
            <person name="Busquets A."/>
            <person name="Imperial J."/>
            <person name="Ruiz-Argueso T."/>
        </authorList>
    </citation>
    <scope>NUCLEOTIDE SEQUENCE [LARGE SCALE GENOMIC DNA]</scope>
    <source>
        <strain evidence="2 3">Ro19</strain>
    </source>
</reference>
<protein>
    <recommendedName>
        <fullName evidence="1">DUF4031 domain-containing protein</fullName>
    </recommendedName>
</protein>
<dbReference type="InterPro" id="IPR025109">
    <property type="entry name" value="DUF4031"/>
</dbReference>
<keyword evidence="3" id="KW-1185">Reference proteome</keyword>
<dbReference type="AlphaFoldDB" id="A0A0R3N1E5"/>
<dbReference type="EMBL" id="LLYA01000135">
    <property type="protein sequence ID" value="KRR25931.1"/>
    <property type="molecule type" value="Genomic_DNA"/>
</dbReference>
<feature type="domain" description="DUF4031" evidence="1">
    <location>
        <begin position="3"/>
        <end position="74"/>
    </location>
</feature>